<evidence type="ECO:0000313" key="2">
    <source>
        <dbReference type="Proteomes" id="UP000001861"/>
    </source>
</evidence>
<keyword evidence="2" id="KW-1185">Reference proteome</keyword>
<dbReference type="GeneID" id="6017746"/>
<dbReference type="Proteomes" id="UP000001861">
    <property type="component" value="Unassembled WGS sequence"/>
</dbReference>
<name>D6RK06_COPC7</name>
<proteinExistence type="predicted"/>
<reference evidence="1 2" key="1">
    <citation type="journal article" date="2010" name="Proc. Natl. Acad. Sci. U.S.A.">
        <title>Insights into evolution of multicellular fungi from the assembled chromosomes of the mushroom Coprinopsis cinerea (Coprinus cinereus).</title>
        <authorList>
            <person name="Stajich J.E."/>
            <person name="Wilke S.K."/>
            <person name="Ahren D."/>
            <person name="Au C.H."/>
            <person name="Birren B.W."/>
            <person name="Borodovsky M."/>
            <person name="Burns C."/>
            <person name="Canback B."/>
            <person name="Casselton L.A."/>
            <person name="Cheng C.K."/>
            <person name="Deng J."/>
            <person name="Dietrich F.S."/>
            <person name="Fargo D.C."/>
            <person name="Farman M.L."/>
            <person name="Gathman A.C."/>
            <person name="Goldberg J."/>
            <person name="Guigo R."/>
            <person name="Hoegger P.J."/>
            <person name="Hooker J.B."/>
            <person name="Huggins A."/>
            <person name="James T.Y."/>
            <person name="Kamada T."/>
            <person name="Kilaru S."/>
            <person name="Kodira C."/>
            <person name="Kues U."/>
            <person name="Kupfer D."/>
            <person name="Kwan H.S."/>
            <person name="Lomsadze A."/>
            <person name="Li W."/>
            <person name="Lilly W.W."/>
            <person name="Ma L.J."/>
            <person name="Mackey A.J."/>
            <person name="Manning G."/>
            <person name="Martin F."/>
            <person name="Muraguchi H."/>
            <person name="Natvig D.O."/>
            <person name="Palmerini H."/>
            <person name="Ramesh M.A."/>
            <person name="Rehmeyer C.J."/>
            <person name="Roe B.A."/>
            <person name="Shenoy N."/>
            <person name="Stanke M."/>
            <person name="Ter-Hovhannisyan V."/>
            <person name="Tunlid A."/>
            <person name="Velagapudi R."/>
            <person name="Vision T.J."/>
            <person name="Zeng Q."/>
            <person name="Zolan M.E."/>
            <person name="Pukkila P.J."/>
        </authorList>
    </citation>
    <scope>NUCLEOTIDE SEQUENCE [LARGE SCALE GENOMIC DNA]</scope>
    <source>
        <strain evidence="2">Okayama-7 / 130 / ATCC MYA-4618 / FGSC 9003</strain>
    </source>
</reference>
<gene>
    <name evidence="1" type="ORF">CC1G_13629</name>
</gene>
<dbReference type="RefSeq" id="XP_002912096.1">
    <property type="nucleotide sequence ID" value="XM_002912050.1"/>
</dbReference>
<dbReference type="KEGG" id="cci:CC1G_13629"/>
<dbReference type="EMBL" id="AACS02000001">
    <property type="protein sequence ID" value="EFI28602.1"/>
    <property type="molecule type" value="Genomic_DNA"/>
</dbReference>
<comment type="caution">
    <text evidence="1">The sequence shown here is derived from an EMBL/GenBank/DDBJ whole genome shotgun (WGS) entry which is preliminary data.</text>
</comment>
<protein>
    <submittedName>
        <fullName evidence="1">Uncharacterized protein</fullName>
    </submittedName>
</protein>
<dbReference type="VEuPathDB" id="FungiDB:CC1G_13629"/>
<evidence type="ECO:0000313" key="1">
    <source>
        <dbReference type="EMBL" id="EFI28602.1"/>
    </source>
</evidence>
<sequence>MVWPQHEPVVGPWSCDHDRQHHTPLAPCLAFKVNLLGYYTPFSFLSMDTFAYGAWTLCWI</sequence>
<organism evidence="1 2">
    <name type="scientific">Coprinopsis cinerea (strain Okayama-7 / 130 / ATCC MYA-4618 / FGSC 9003)</name>
    <name type="common">Inky cap fungus</name>
    <name type="synonym">Hormographiella aspergillata</name>
    <dbReference type="NCBI Taxonomy" id="240176"/>
    <lineage>
        <taxon>Eukaryota</taxon>
        <taxon>Fungi</taxon>
        <taxon>Dikarya</taxon>
        <taxon>Basidiomycota</taxon>
        <taxon>Agaricomycotina</taxon>
        <taxon>Agaricomycetes</taxon>
        <taxon>Agaricomycetidae</taxon>
        <taxon>Agaricales</taxon>
        <taxon>Agaricineae</taxon>
        <taxon>Psathyrellaceae</taxon>
        <taxon>Coprinopsis</taxon>
    </lineage>
</organism>
<dbReference type="AlphaFoldDB" id="D6RK06"/>
<accession>D6RK06</accession>
<dbReference type="HOGENOM" id="CLU_2941617_0_0_1"/>
<dbReference type="OrthoDB" id="4095724at2759"/>